<feature type="region of interest" description="Disordered" evidence="1">
    <location>
        <begin position="27"/>
        <end position="202"/>
    </location>
</feature>
<evidence type="ECO:0000313" key="2">
    <source>
        <dbReference type="EMBL" id="GAA3723799.1"/>
    </source>
</evidence>
<dbReference type="Proteomes" id="UP001500920">
    <property type="component" value="Unassembled WGS sequence"/>
</dbReference>
<feature type="compositionally biased region" description="Basic and acidic residues" evidence="1">
    <location>
        <begin position="119"/>
        <end position="130"/>
    </location>
</feature>
<dbReference type="Gene3D" id="1.20.120.20">
    <property type="entry name" value="Apolipoprotein"/>
    <property type="match status" value="1"/>
</dbReference>
<accession>A0ABP7EVE3</accession>
<evidence type="ECO:0008006" key="4">
    <source>
        <dbReference type="Google" id="ProtNLM"/>
    </source>
</evidence>
<evidence type="ECO:0000313" key="3">
    <source>
        <dbReference type="Proteomes" id="UP001500920"/>
    </source>
</evidence>
<dbReference type="SUPFAM" id="SSF58113">
    <property type="entry name" value="Apolipoprotein A-I"/>
    <property type="match status" value="1"/>
</dbReference>
<organism evidence="2 3">
    <name type="scientific">Salinicoccus jeotgali</name>
    <dbReference type="NCBI Taxonomy" id="381634"/>
    <lineage>
        <taxon>Bacteria</taxon>
        <taxon>Bacillati</taxon>
        <taxon>Bacillota</taxon>
        <taxon>Bacilli</taxon>
        <taxon>Bacillales</taxon>
        <taxon>Staphylococcaceae</taxon>
        <taxon>Salinicoccus</taxon>
    </lineage>
</organism>
<comment type="caution">
    <text evidence="2">The sequence shown here is derived from an EMBL/GenBank/DDBJ whole genome shotgun (WGS) entry which is preliminary data.</text>
</comment>
<feature type="compositionally biased region" description="Basic and acidic residues" evidence="1">
    <location>
        <begin position="156"/>
        <end position="165"/>
    </location>
</feature>
<dbReference type="RefSeq" id="WP_344702539.1">
    <property type="nucleotide sequence ID" value="NZ_BAABCK010000022.1"/>
</dbReference>
<name>A0ABP7EVE3_9STAP</name>
<feature type="compositionally biased region" description="Basic and acidic residues" evidence="1">
    <location>
        <begin position="186"/>
        <end position="202"/>
    </location>
</feature>
<gene>
    <name evidence="2" type="ORF">GCM10022378_12330</name>
</gene>
<protein>
    <recommendedName>
        <fullName evidence="4">YtxH domain-containing protein</fullName>
    </recommendedName>
</protein>
<dbReference type="EMBL" id="BAABCK010000022">
    <property type="protein sequence ID" value="GAA3723799.1"/>
    <property type="molecule type" value="Genomic_DNA"/>
</dbReference>
<sequence length="246" mass="27325">MARKTGGLLKVAAMLGLAVAAKQLSKKENRDAVKNEYNKVKEDPKSYAQDVQDKLSKQAGEYQERAKSEYDRVKQDPKGYAQNVQEKVNKQAAEYQERAKSEIEKAKEDPKGYAQSAQEKAKSRMNKDESASSDDGSDDSDKVSASQGKSSVSGEHSTKPDRMDAEGQLTDEQMNNEWISEGGIHPQEHLQDDVSHGELNKDEAKVIEGLEDEEDVDVVQDEGEMDGNHNIHVVTDEGLQSKKKNK</sequence>
<proteinExistence type="predicted"/>
<feature type="region of interest" description="Disordered" evidence="1">
    <location>
        <begin position="223"/>
        <end position="246"/>
    </location>
</feature>
<feature type="compositionally biased region" description="Basic and acidic residues" evidence="1">
    <location>
        <begin position="95"/>
        <end position="111"/>
    </location>
</feature>
<reference evidence="3" key="1">
    <citation type="journal article" date="2019" name="Int. J. Syst. Evol. Microbiol.">
        <title>The Global Catalogue of Microorganisms (GCM) 10K type strain sequencing project: providing services to taxonomists for standard genome sequencing and annotation.</title>
        <authorList>
            <consortium name="The Broad Institute Genomics Platform"/>
            <consortium name="The Broad Institute Genome Sequencing Center for Infectious Disease"/>
            <person name="Wu L."/>
            <person name="Ma J."/>
        </authorList>
    </citation>
    <scope>NUCLEOTIDE SEQUENCE [LARGE SCALE GENOMIC DNA]</scope>
    <source>
        <strain evidence="3">JCM 16981</strain>
    </source>
</reference>
<evidence type="ECO:0000256" key="1">
    <source>
        <dbReference type="SAM" id="MobiDB-lite"/>
    </source>
</evidence>
<keyword evidence="3" id="KW-1185">Reference proteome</keyword>
<feature type="compositionally biased region" description="Basic and acidic residues" evidence="1">
    <location>
        <begin position="27"/>
        <end position="77"/>
    </location>
</feature>